<feature type="transmembrane region" description="Helical" evidence="2">
    <location>
        <begin position="35"/>
        <end position="61"/>
    </location>
</feature>
<dbReference type="Pfam" id="PF13347">
    <property type="entry name" value="MFS_2"/>
    <property type="match status" value="1"/>
</dbReference>
<dbReference type="RefSeq" id="WP_199037672.1">
    <property type="nucleotide sequence ID" value="NZ_JAELXS010000005.1"/>
</dbReference>
<protein>
    <submittedName>
        <fullName evidence="3">MFS transporter</fullName>
    </submittedName>
</protein>
<name>A0ABS0XQB3_9SPHN</name>
<reference evidence="4" key="1">
    <citation type="submission" date="2020-12" db="EMBL/GenBank/DDBJ databases">
        <title>Hymenobacter sp.</title>
        <authorList>
            <person name="Kim M.K."/>
        </authorList>
    </citation>
    <scope>NUCLEOTIDE SEQUENCE [LARGE SCALE GENOMIC DNA]</scope>
    <source>
        <strain evidence="4">BT553</strain>
    </source>
</reference>
<evidence type="ECO:0000256" key="2">
    <source>
        <dbReference type="SAM" id="Phobius"/>
    </source>
</evidence>
<dbReference type="Proteomes" id="UP000640426">
    <property type="component" value="Unassembled WGS sequence"/>
</dbReference>
<feature type="transmembrane region" description="Helical" evidence="2">
    <location>
        <begin position="323"/>
        <end position="343"/>
    </location>
</feature>
<keyword evidence="2" id="KW-0812">Transmembrane</keyword>
<gene>
    <name evidence="3" type="ORF">JAO74_10460</name>
</gene>
<dbReference type="EMBL" id="JAELXS010000005">
    <property type="protein sequence ID" value="MBJ6122213.1"/>
    <property type="molecule type" value="Genomic_DNA"/>
</dbReference>
<feature type="transmembrane region" description="Helical" evidence="2">
    <location>
        <begin position="82"/>
        <end position="104"/>
    </location>
</feature>
<dbReference type="NCBIfam" id="TIGR00792">
    <property type="entry name" value="gph"/>
    <property type="match status" value="1"/>
</dbReference>
<comment type="similarity">
    <text evidence="1">Belongs to the sodium:galactoside symporter (TC 2.A.2) family.</text>
</comment>
<sequence>MNHNTAPPRPARWRLVLFGSGDFACNLYWQSVTLYLLFFYTDVLGLAPGVAGLIYMIGAIWDGLADLAVGIVAQRGRYRYRTLIAGGTIPLGVAFVLLYGAPAIVDEPVAAALVAHIAFRSLYALVNVPYAAWSTRITQDSGDRTFIAGARMLFGAAAATIVALGTPWIAARIGDGVSPGGYLVAAAVFAAVATPVLLMVAASTPEVLPVAAVERVSVAACLRVLGSNRAFVTLNAAMAAGGIAAALLNQSVLYYFAHVVGDPGAGPGTLAMMGLVGVVVVPLWTWWATRRGARSAWFVAGLVGLACAAGFAMSAAGEGTTRLFLLGMQIAFAGFSLAGWAMLPDTVEYGEATQGLRVEAIAFGVSALVQKGALAMAAAVIGGVYDAIGYAGGTVQGPAAVAGIGWLMIVGPAVAIAVSMVAMVANPLRRETHDAIVAGLGRG</sequence>
<feature type="transmembrane region" description="Helical" evidence="2">
    <location>
        <begin position="269"/>
        <end position="289"/>
    </location>
</feature>
<dbReference type="PANTHER" id="PTHR11328:SF24">
    <property type="entry name" value="MAJOR FACILITATOR SUPERFAMILY (MFS) PROFILE DOMAIN-CONTAINING PROTEIN"/>
    <property type="match status" value="1"/>
</dbReference>
<feature type="transmembrane region" description="Helical" evidence="2">
    <location>
        <begin position="110"/>
        <end position="133"/>
    </location>
</feature>
<feature type="transmembrane region" description="Helical" evidence="2">
    <location>
        <begin position="296"/>
        <end position="317"/>
    </location>
</feature>
<dbReference type="InterPro" id="IPR001927">
    <property type="entry name" value="Na/Gal_symport"/>
</dbReference>
<evidence type="ECO:0000313" key="4">
    <source>
        <dbReference type="Proteomes" id="UP000640426"/>
    </source>
</evidence>
<feature type="transmembrane region" description="Helical" evidence="2">
    <location>
        <begin position="363"/>
        <end position="384"/>
    </location>
</feature>
<feature type="transmembrane region" description="Helical" evidence="2">
    <location>
        <begin position="232"/>
        <end position="257"/>
    </location>
</feature>
<organism evidence="3 4">
    <name type="scientific">Sphingomonas mollis</name>
    <dbReference type="NCBI Taxonomy" id="2795726"/>
    <lineage>
        <taxon>Bacteria</taxon>
        <taxon>Pseudomonadati</taxon>
        <taxon>Pseudomonadota</taxon>
        <taxon>Alphaproteobacteria</taxon>
        <taxon>Sphingomonadales</taxon>
        <taxon>Sphingomonadaceae</taxon>
        <taxon>Sphingomonas</taxon>
    </lineage>
</organism>
<evidence type="ECO:0000256" key="1">
    <source>
        <dbReference type="ARBA" id="ARBA00009617"/>
    </source>
</evidence>
<keyword evidence="2" id="KW-0472">Membrane</keyword>
<feature type="transmembrane region" description="Helical" evidence="2">
    <location>
        <begin position="145"/>
        <end position="170"/>
    </location>
</feature>
<evidence type="ECO:0000313" key="3">
    <source>
        <dbReference type="EMBL" id="MBJ6122213.1"/>
    </source>
</evidence>
<proteinExistence type="inferred from homology"/>
<feature type="transmembrane region" description="Helical" evidence="2">
    <location>
        <begin position="12"/>
        <end position="29"/>
    </location>
</feature>
<keyword evidence="2" id="KW-1133">Transmembrane helix</keyword>
<feature type="transmembrane region" description="Helical" evidence="2">
    <location>
        <begin position="404"/>
        <end position="425"/>
    </location>
</feature>
<dbReference type="SUPFAM" id="SSF103473">
    <property type="entry name" value="MFS general substrate transporter"/>
    <property type="match status" value="1"/>
</dbReference>
<comment type="caution">
    <text evidence="3">The sequence shown here is derived from an EMBL/GenBank/DDBJ whole genome shotgun (WGS) entry which is preliminary data.</text>
</comment>
<keyword evidence="4" id="KW-1185">Reference proteome</keyword>
<feature type="transmembrane region" description="Helical" evidence="2">
    <location>
        <begin position="182"/>
        <end position="202"/>
    </location>
</feature>
<dbReference type="InterPro" id="IPR036259">
    <property type="entry name" value="MFS_trans_sf"/>
</dbReference>
<dbReference type="InterPro" id="IPR039672">
    <property type="entry name" value="MFS_2"/>
</dbReference>
<dbReference type="Gene3D" id="1.20.1250.20">
    <property type="entry name" value="MFS general substrate transporter like domains"/>
    <property type="match status" value="1"/>
</dbReference>
<dbReference type="PANTHER" id="PTHR11328">
    <property type="entry name" value="MAJOR FACILITATOR SUPERFAMILY DOMAIN-CONTAINING PROTEIN"/>
    <property type="match status" value="1"/>
</dbReference>
<accession>A0ABS0XQB3</accession>